<dbReference type="EMBL" id="GECZ01024131">
    <property type="protein sequence ID" value="JAS45638.1"/>
    <property type="molecule type" value="Transcribed_RNA"/>
</dbReference>
<dbReference type="GO" id="GO:0051726">
    <property type="term" value="P:regulation of cell cycle"/>
    <property type="evidence" value="ECO:0007669"/>
    <property type="project" value="InterPro"/>
</dbReference>
<feature type="domain" description="Ribosomal protein eL8/eL30/eS12/Gadd45" evidence="2">
    <location>
        <begin position="24"/>
        <end position="113"/>
    </location>
</feature>
<evidence type="ECO:0000259" key="2">
    <source>
        <dbReference type="Pfam" id="PF01248"/>
    </source>
</evidence>
<accession>A0A1B6F5Z9</accession>
<comment type="similarity">
    <text evidence="1">Belongs to the GADD45 family.</text>
</comment>
<name>A0A1B6F5Z9_9HEMI</name>
<dbReference type="SUPFAM" id="SSF55315">
    <property type="entry name" value="L30e-like"/>
    <property type="match status" value="1"/>
</dbReference>
<dbReference type="InterPro" id="IPR004038">
    <property type="entry name" value="Ribosomal_eL8/eL30/eS12/Gad45"/>
</dbReference>
<sequence length="146" mass="16398">MGIETLANEPIMLSNKEMKRVGRAVTSLLTVAAEENRITCGLRPAIQMLEMDPSQILFCVMPQTRDSAKHIQSVLLQAFCYEHNIAIIKVDSMERLREIVGAADCSCILIHKNINHILCLELELDRILHSVETGFITQPVFKLPAK</sequence>
<gene>
    <name evidence="3" type="ORF">g.21156</name>
</gene>
<proteinExistence type="inferred from homology"/>
<dbReference type="InterPro" id="IPR029064">
    <property type="entry name" value="Ribosomal_eL30-like_sf"/>
</dbReference>
<reference evidence="3" key="1">
    <citation type="submission" date="2015-11" db="EMBL/GenBank/DDBJ databases">
        <title>De novo transcriptome assembly of four potential Pierce s Disease insect vectors from Arizona vineyards.</title>
        <authorList>
            <person name="Tassone E.E."/>
        </authorList>
    </citation>
    <scope>NUCLEOTIDE SEQUENCE</scope>
</reference>
<evidence type="ECO:0000256" key="1">
    <source>
        <dbReference type="ARBA" id="ARBA00007361"/>
    </source>
</evidence>
<dbReference type="PANTHER" id="PTHR10411">
    <property type="entry name" value="GROWTH ARREST AND DNA DAMAGE-INDUCIBLE PROTEIN GADD45"/>
    <property type="match status" value="1"/>
</dbReference>
<evidence type="ECO:0000313" key="3">
    <source>
        <dbReference type="EMBL" id="JAS45638.1"/>
    </source>
</evidence>
<dbReference type="GO" id="GO:0005737">
    <property type="term" value="C:cytoplasm"/>
    <property type="evidence" value="ECO:0007669"/>
    <property type="project" value="TreeGrafter"/>
</dbReference>
<dbReference type="PANTHER" id="PTHR10411:SF8">
    <property type="entry name" value="FI09246P"/>
    <property type="match status" value="1"/>
</dbReference>
<dbReference type="Pfam" id="PF01248">
    <property type="entry name" value="Ribosomal_L7Ae"/>
    <property type="match status" value="1"/>
</dbReference>
<protein>
    <recommendedName>
        <fullName evidence="2">Ribosomal protein eL8/eL30/eS12/Gadd45 domain-containing protein</fullName>
    </recommendedName>
</protein>
<organism evidence="3">
    <name type="scientific">Cuerna arida</name>
    <dbReference type="NCBI Taxonomy" id="1464854"/>
    <lineage>
        <taxon>Eukaryota</taxon>
        <taxon>Metazoa</taxon>
        <taxon>Ecdysozoa</taxon>
        <taxon>Arthropoda</taxon>
        <taxon>Hexapoda</taxon>
        <taxon>Insecta</taxon>
        <taxon>Pterygota</taxon>
        <taxon>Neoptera</taxon>
        <taxon>Paraneoptera</taxon>
        <taxon>Hemiptera</taxon>
        <taxon>Auchenorrhyncha</taxon>
        <taxon>Membracoidea</taxon>
        <taxon>Cicadellidae</taxon>
        <taxon>Cicadellinae</taxon>
        <taxon>Proconiini</taxon>
        <taxon>Cuerna</taxon>
    </lineage>
</organism>
<dbReference type="GO" id="GO:0005634">
    <property type="term" value="C:nucleus"/>
    <property type="evidence" value="ECO:0007669"/>
    <property type="project" value="InterPro"/>
</dbReference>
<dbReference type="InterPro" id="IPR024824">
    <property type="entry name" value="GADD45"/>
</dbReference>
<dbReference type="Gene3D" id="3.30.1330.30">
    <property type="match status" value="1"/>
</dbReference>
<dbReference type="AlphaFoldDB" id="A0A1B6F5Z9"/>